<organism evidence="2 3">
    <name type="scientific">Pacificispira spongiicola</name>
    <dbReference type="NCBI Taxonomy" id="2729598"/>
    <lineage>
        <taxon>Bacteria</taxon>
        <taxon>Pseudomonadati</taxon>
        <taxon>Pseudomonadota</taxon>
        <taxon>Alphaproteobacteria</taxon>
        <taxon>Rhodospirillales</taxon>
        <taxon>Rhodospirillaceae</taxon>
        <taxon>Pacificispira</taxon>
    </lineage>
</organism>
<comment type="caution">
    <text evidence="2">The sequence shown here is derived from an EMBL/GenBank/DDBJ whole genome shotgun (WGS) entry which is preliminary data.</text>
</comment>
<feature type="transmembrane region" description="Helical" evidence="1">
    <location>
        <begin position="25"/>
        <end position="46"/>
    </location>
</feature>
<keyword evidence="1" id="KW-0812">Transmembrane</keyword>
<reference evidence="2 3" key="1">
    <citation type="submission" date="2020-04" db="EMBL/GenBank/DDBJ databases">
        <title>Rhodospirillaceae bacterium KN72 isolated from deep sea.</title>
        <authorList>
            <person name="Zhang D.-C."/>
        </authorList>
    </citation>
    <scope>NUCLEOTIDE SEQUENCE [LARGE SCALE GENOMIC DNA]</scope>
    <source>
        <strain evidence="2 3">KN72</strain>
    </source>
</reference>
<keyword evidence="1" id="KW-1133">Transmembrane helix</keyword>
<dbReference type="RefSeq" id="WP_169623163.1">
    <property type="nucleotide sequence ID" value="NZ_JABBNT010000001.1"/>
</dbReference>
<accession>A0A7Y0DY46</accession>
<dbReference type="EMBL" id="JABBNT010000001">
    <property type="protein sequence ID" value="NMM43723.1"/>
    <property type="molecule type" value="Genomic_DNA"/>
</dbReference>
<evidence type="ECO:0000256" key="1">
    <source>
        <dbReference type="SAM" id="Phobius"/>
    </source>
</evidence>
<name>A0A7Y0DY46_9PROT</name>
<evidence type="ECO:0000313" key="3">
    <source>
        <dbReference type="Proteomes" id="UP000539372"/>
    </source>
</evidence>
<sequence length="56" mass="6134">MTAQKRSDLDMTDDEIRRRQRSRNVAVALAVVAFIGIVFAVTIVRIQAGIQASMGS</sequence>
<proteinExistence type="predicted"/>
<protein>
    <submittedName>
        <fullName evidence="2">Uncharacterized protein</fullName>
    </submittedName>
</protein>
<keyword evidence="1" id="KW-0472">Membrane</keyword>
<keyword evidence="3" id="KW-1185">Reference proteome</keyword>
<evidence type="ECO:0000313" key="2">
    <source>
        <dbReference type="EMBL" id="NMM43723.1"/>
    </source>
</evidence>
<dbReference type="Proteomes" id="UP000539372">
    <property type="component" value="Unassembled WGS sequence"/>
</dbReference>
<gene>
    <name evidence="2" type="ORF">HH303_04490</name>
</gene>
<dbReference type="AlphaFoldDB" id="A0A7Y0DY46"/>